<dbReference type="InterPro" id="IPR017853">
    <property type="entry name" value="GH"/>
</dbReference>
<evidence type="ECO:0000313" key="6">
    <source>
        <dbReference type="Proteomes" id="UP000014541"/>
    </source>
</evidence>
<dbReference type="GO" id="GO:0009254">
    <property type="term" value="P:peptidoglycan turnover"/>
    <property type="evidence" value="ECO:0007669"/>
    <property type="project" value="TreeGrafter"/>
</dbReference>
<dbReference type="GO" id="GO:0004553">
    <property type="term" value="F:hydrolase activity, hydrolyzing O-glycosyl compounds"/>
    <property type="evidence" value="ECO:0007669"/>
    <property type="project" value="InterPro"/>
</dbReference>
<sequence length="526" mass="56574">MKKTTLREKIGQMFVCGFPGTSMNGEFIELVKKYKVGNVILFKHNIESLAQMKTLCTDIQKLIQSETGFPAFITIDQEGGAVSRLAEDELNVPGAMALAATGDEKNAYTAGLLTAEILRGCGVNFDLAPVLDVNSNPNNPVIGVRSYGDNPDIVARFGIQMIRGLAEGGVLSSAKHFPGHGDTSVDSHLTLPTVRKTRAELDKVELIPFAKAVHSPLSAVTISHIVFPAIDKDVPATMSKKIVTDLLKKELGFSGLVISDCMEMKAVQKFFGTPQSCVGAINAGIELIFISHTVSTARDSLDEVFKECENGRIKAEVIDGALSKILALKEKLPRADSLSGDRLNEIKKTIADLRKKTITAYPSAAVRFPDFGENPFFVGPQPFIITNVSNDVDASISFASHMQKEFGGTAVDTSIDPGDAEIAKIRAQAENASAIAAATYNGHVKRGQLKLVRALAELGKPMLVTALRNPYDLGCLSENLLQRGVCGIAAYEYSNSVLSCITDILKRGEKCEGRLGLTIPAIDMTE</sequence>
<dbReference type="PANTHER" id="PTHR30480">
    <property type="entry name" value="BETA-HEXOSAMINIDASE-RELATED"/>
    <property type="match status" value="1"/>
</dbReference>
<dbReference type="PANTHER" id="PTHR30480:SF16">
    <property type="entry name" value="GLYCOSIDE HYDROLASE FAMILY 3 DOMAIN PROTEIN"/>
    <property type="match status" value="1"/>
</dbReference>
<evidence type="ECO:0000256" key="1">
    <source>
        <dbReference type="ARBA" id="ARBA00005336"/>
    </source>
</evidence>
<organism evidence="5 6">
    <name type="scientific">Treponema maltophilum ATCC 51939</name>
    <dbReference type="NCBI Taxonomy" id="1125699"/>
    <lineage>
        <taxon>Bacteria</taxon>
        <taxon>Pseudomonadati</taxon>
        <taxon>Spirochaetota</taxon>
        <taxon>Spirochaetia</taxon>
        <taxon>Spirochaetales</taxon>
        <taxon>Treponemataceae</taxon>
        <taxon>Treponema</taxon>
    </lineage>
</organism>
<keyword evidence="6" id="KW-1185">Reference proteome</keyword>
<reference evidence="5 6" key="1">
    <citation type="submission" date="2013-04" db="EMBL/GenBank/DDBJ databases">
        <title>The Genome Sequence of Treponema maltophilum ATCC 51939.</title>
        <authorList>
            <consortium name="The Broad Institute Genomics Platform"/>
            <person name="Earl A."/>
            <person name="Ward D."/>
            <person name="Feldgarden M."/>
            <person name="Gevers D."/>
            <person name="Leonetti C."/>
            <person name="Blanton J.M."/>
            <person name="Dewhirst F.E."/>
            <person name="Izard J."/>
            <person name="Walker B."/>
            <person name="Young S."/>
            <person name="Zeng Q."/>
            <person name="Gargeya S."/>
            <person name="Fitzgerald M."/>
            <person name="Haas B."/>
            <person name="Abouelleil A."/>
            <person name="Allen A.W."/>
            <person name="Alvarado L."/>
            <person name="Arachchi H.M."/>
            <person name="Berlin A.M."/>
            <person name="Chapman S.B."/>
            <person name="Gainer-Dewar J."/>
            <person name="Goldberg J."/>
            <person name="Griggs A."/>
            <person name="Gujja S."/>
            <person name="Hansen M."/>
            <person name="Howarth C."/>
            <person name="Imamovic A."/>
            <person name="Ireland A."/>
            <person name="Larimer J."/>
            <person name="McCowan C."/>
            <person name="Murphy C."/>
            <person name="Pearson M."/>
            <person name="Poon T.W."/>
            <person name="Priest M."/>
            <person name="Roberts A."/>
            <person name="Saif S."/>
            <person name="Shea T."/>
            <person name="Sisk P."/>
            <person name="Sykes S."/>
            <person name="Wortman J."/>
            <person name="Nusbaum C."/>
            <person name="Birren B."/>
        </authorList>
    </citation>
    <scope>NUCLEOTIDE SEQUENCE [LARGE SCALE GENOMIC DNA]</scope>
    <source>
        <strain evidence="5 6">ATCC 51939</strain>
    </source>
</reference>
<dbReference type="InterPro" id="IPR036962">
    <property type="entry name" value="Glyco_hydro_3_N_sf"/>
</dbReference>
<comment type="similarity">
    <text evidence="1">Belongs to the glycosyl hydrolase 3 family.</text>
</comment>
<dbReference type="eggNOG" id="COG1472">
    <property type="taxonomic scope" value="Bacteria"/>
</dbReference>
<dbReference type="Pfam" id="PF00933">
    <property type="entry name" value="Glyco_hydro_3"/>
    <property type="match status" value="1"/>
</dbReference>
<evidence type="ECO:0000256" key="2">
    <source>
        <dbReference type="ARBA" id="ARBA00022801"/>
    </source>
</evidence>
<dbReference type="GO" id="GO:0005975">
    <property type="term" value="P:carbohydrate metabolic process"/>
    <property type="evidence" value="ECO:0007669"/>
    <property type="project" value="InterPro"/>
</dbReference>
<dbReference type="InterPro" id="IPR036881">
    <property type="entry name" value="Glyco_hydro_3_C_sf"/>
</dbReference>
<comment type="caution">
    <text evidence="5">The sequence shown here is derived from an EMBL/GenBank/DDBJ whole genome shotgun (WGS) entry which is preliminary data.</text>
</comment>
<name>S3JYT6_TREMA</name>
<dbReference type="Gene3D" id="3.40.50.1700">
    <property type="entry name" value="Glycoside hydrolase family 3 C-terminal domain"/>
    <property type="match status" value="1"/>
</dbReference>
<keyword evidence="2" id="KW-0378">Hydrolase</keyword>
<dbReference type="HOGENOM" id="CLU_008392_5_3_12"/>
<dbReference type="STRING" id="1125699.HMPREF9194_00712"/>
<gene>
    <name evidence="5" type="ORF">HMPREF9194_00712</name>
</gene>
<dbReference type="AlphaFoldDB" id="S3JYT6"/>
<evidence type="ECO:0000313" key="5">
    <source>
        <dbReference type="EMBL" id="EPF30395.1"/>
    </source>
</evidence>
<dbReference type="Gene3D" id="3.20.20.300">
    <property type="entry name" value="Glycoside hydrolase, family 3, N-terminal domain"/>
    <property type="match status" value="1"/>
</dbReference>
<dbReference type="PRINTS" id="PR00133">
    <property type="entry name" value="GLHYDRLASE3"/>
</dbReference>
<proteinExistence type="inferred from homology"/>
<dbReference type="OrthoDB" id="9805821at2"/>
<dbReference type="RefSeq" id="WP_016525006.1">
    <property type="nucleotide sequence ID" value="NZ_KE332518.1"/>
</dbReference>
<evidence type="ECO:0000259" key="4">
    <source>
        <dbReference type="Pfam" id="PF00933"/>
    </source>
</evidence>
<dbReference type="InterPro" id="IPR001764">
    <property type="entry name" value="Glyco_hydro_3_N"/>
</dbReference>
<dbReference type="SUPFAM" id="SSF51445">
    <property type="entry name" value="(Trans)glycosidases"/>
    <property type="match status" value="1"/>
</dbReference>
<dbReference type="PATRIC" id="fig|1125699.3.peg.725"/>
<evidence type="ECO:0000256" key="3">
    <source>
        <dbReference type="ARBA" id="ARBA00023295"/>
    </source>
</evidence>
<dbReference type="InterPro" id="IPR050226">
    <property type="entry name" value="NagZ_Beta-hexosaminidase"/>
</dbReference>
<protein>
    <recommendedName>
        <fullName evidence="4">Glycoside hydrolase family 3 N-terminal domain-containing protein</fullName>
    </recommendedName>
</protein>
<feature type="domain" description="Glycoside hydrolase family 3 N-terminal" evidence="4">
    <location>
        <begin position="5"/>
        <end position="327"/>
    </location>
</feature>
<dbReference type="Proteomes" id="UP000014541">
    <property type="component" value="Unassembled WGS sequence"/>
</dbReference>
<keyword evidence="3" id="KW-0326">Glycosidase</keyword>
<dbReference type="EMBL" id="ATFF01000006">
    <property type="protein sequence ID" value="EPF30395.1"/>
    <property type="molecule type" value="Genomic_DNA"/>
</dbReference>
<accession>S3JYT6</accession>